<evidence type="ECO:0000313" key="10">
    <source>
        <dbReference type="EMBL" id="SIS88591.1"/>
    </source>
</evidence>
<reference evidence="11" key="1">
    <citation type="submission" date="2017-01" db="EMBL/GenBank/DDBJ databases">
        <authorList>
            <person name="Varghese N."/>
            <person name="Submissions S."/>
        </authorList>
    </citation>
    <scope>NUCLEOTIDE SEQUENCE [LARGE SCALE GENOMIC DNA]</scope>
    <source>
        <strain evidence="11">DSM 19945</strain>
    </source>
</reference>
<dbReference type="STRING" id="453582.SAMN05421580_106127"/>
<comment type="catalytic activity">
    <reaction evidence="7 8">
        <text>D-arabinose 5-phosphate + phosphoenolpyruvate + H2O = 3-deoxy-alpha-D-manno-2-octulosonate-8-phosphate + phosphate</text>
        <dbReference type="Rhea" id="RHEA:14053"/>
        <dbReference type="ChEBI" id="CHEBI:15377"/>
        <dbReference type="ChEBI" id="CHEBI:43474"/>
        <dbReference type="ChEBI" id="CHEBI:57693"/>
        <dbReference type="ChEBI" id="CHEBI:58702"/>
        <dbReference type="ChEBI" id="CHEBI:85985"/>
        <dbReference type="EC" id="2.5.1.55"/>
    </reaction>
</comment>
<evidence type="ECO:0000256" key="3">
    <source>
        <dbReference type="ARBA" id="ARBA00004845"/>
    </source>
</evidence>
<dbReference type="GO" id="GO:0008676">
    <property type="term" value="F:3-deoxy-8-phosphooctulonate synthase activity"/>
    <property type="evidence" value="ECO:0007669"/>
    <property type="project" value="UniProtKB-UniRule"/>
</dbReference>
<dbReference type="InterPro" id="IPR006218">
    <property type="entry name" value="DAHP1/KDSA"/>
</dbReference>
<protein>
    <recommendedName>
        <fullName evidence="8">2-dehydro-3-deoxyphosphooctonate aldolase</fullName>
        <ecNumber evidence="8">2.5.1.55</ecNumber>
    </recommendedName>
    <alternativeName>
        <fullName evidence="8">3-deoxy-D-manno-octulosonic acid 8-phosphate synthase</fullName>
    </alternativeName>
    <alternativeName>
        <fullName evidence="8">KDO-8-phosphate synthase</fullName>
        <shortName evidence="8">KDO 8-P synthase</shortName>
        <shortName evidence="8">KDOPS</shortName>
    </alternativeName>
    <alternativeName>
        <fullName evidence="8">Phospho-2-dehydro-3-deoxyoctonate aldolase</fullName>
    </alternativeName>
</protein>
<dbReference type="NCBIfam" id="NF003543">
    <property type="entry name" value="PRK05198.1"/>
    <property type="match status" value="1"/>
</dbReference>
<evidence type="ECO:0000256" key="8">
    <source>
        <dbReference type="HAMAP-Rule" id="MF_00056"/>
    </source>
</evidence>
<dbReference type="PANTHER" id="PTHR21057">
    <property type="entry name" value="PHOSPHO-2-DEHYDRO-3-DEOXYHEPTONATE ALDOLASE"/>
    <property type="match status" value="1"/>
</dbReference>
<dbReference type="GO" id="GO:0019294">
    <property type="term" value="P:keto-3-deoxy-D-manno-octulosonic acid biosynthetic process"/>
    <property type="evidence" value="ECO:0007669"/>
    <property type="project" value="UniProtKB-UniRule"/>
</dbReference>
<dbReference type="AlphaFoldDB" id="A0A1N7MRM3"/>
<evidence type="ECO:0000256" key="6">
    <source>
        <dbReference type="ARBA" id="ARBA00022679"/>
    </source>
</evidence>
<evidence type="ECO:0000259" key="9">
    <source>
        <dbReference type="Pfam" id="PF00793"/>
    </source>
</evidence>
<accession>A0A1N7MRM3</accession>
<dbReference type="SUPFAM" id="SSF51569">
    <property type="entry name" value="Aldolase"/>
    <property type="match status" value="1"/>
</dbReference>
<keyword evidence="5 8" id="KW-0963">Cytoplasm</keyword>
<evidence type="ECO:0000256" key="4">
    <source>
        <dbReference type="ARBA" id="ARBA00010499"/>
    </source>
</evidence>
<feature type="domain" description="DAHP synthetase I/KDSA" evidence="9">
    <location>
        <begin position="9"/>
        <end position="263"/>
    </location>
</feature>
<keyword evidence="11" id="KW-1185">Reference proteome</keyword>
<comment type="pathway">
    <text evidence="3 8">Carbohydrate biosynthesis; 3-deoxy-D-manno-octulosonate biosynthesis; 3-deoxy-D-manno-octulosonate from D-ribulose 5-phosphate: step 2/3.</text>
</comment>
<evidence type="ECO:0000256" key="7">
    <source>
        <dbReference type="ARBA" id="ARBA00049112"/>
    </source>
</evidence>
<dbReference type="OrthoDB" id="9776934at2"/>
<dbReference type="Pfam" id="PF00793">
    <property type="entry name" value="DAHP_synth_1"/>
    <property type="match status" value="1"/>
</dbReference>
<comment type="subcellular location">
    <subcellularLocation>
        <location evidence="1 8">Cytoplasm</location>
    </subcellularLocation>
</comment>
<evidence type="ECO:0000256" key="5">
    <source>
        <dbReference type="ARBA" id="ARBA00022490"/>
    </source>
</evidence>
<dbReference type="Proteomes" id="UP000186221">
    <property type="component" value="Unassembled WGS sequence"/>
</dbReference>
<name>A0A1N7MRM3_9RHOB</name>
<dbReference type="EC" id="2.5.1.55" evidence="8"/>
<dbReference type="HAMAP" id="MF_00056">
    <property type="entry name" value="KDO8P_synth"/>
    <property type="match status" value="1"/>
</dbReference>
<sequence>MKTIEIGPLKIGNDLPLTVIAGPCQLESTDHALMIADTMAKACAAAGAQFIFKGSYDKANRTSLSGKRGLGIEAGLSVLDTVRAQIGCPVLTDIHDAEQARTAAQVVDVIQIPAFLCRQTDLLLAAGETGKVVNIKKGQFLAPWDMDNVAGKVAATGNEKILLTERGTSFGYNTLVADMRGLPRMAQTGYPVIMDATHSVQQPGGLGGASGGQREMAPVMARAAVSLGIAGVFIETHETPDTAPSDGPNMIPLDQMPKLIETLMAFDRLAKADPIRL</sequence>
<evidence type="ECO:0000256" key="2">
    <source>
        <dbReference type="ARBA" id="ARBA00004756"/>
    </source>
</evidence>
<evidence type="ECO:0000313" key="11">
    <source>
        <dbReference type="Proteomes" id="UP000186221"/>
    </source>
</evidence>
<comment type="pathway">
    <text evidence="2">Bacterial outer membrane biogenesis; lipopolysaccharide biosynthesis.</text>
</comment>
<dbReference type="EMBL" id="FTOG01000006">
    <property type="protein sequence ID" value="SIS88591.1"/>
    <property type="molecule type" value="Genomic_DNA"/>
</dbReference>
<dbReference type="InterPro" id="IPR006269">
    <property type="entry name" value="KDO8P_synthase"/>
</dbReference>
<organism evidence="10 11">
    <name type="scientific">Rhodobacter aestuarii</name>
    <dbReference type="NCBI Taxonomy" id="453582"/>
    <lineage>
        <taxon>Bacteria</taxon>
        <taxon>Pseudomonadati</taxon>
        <taxon>Pseudomonadota</taxon>
        <taxon>Alphaproteobacteria</taxon>
        <taxon>Rhodobacterales</taxon>
        <taxon>Rhodobacter group</taxon>
        <taxon>Rhodobacter</taxon>
    </lineage>
</organism>
<keyword evidence="6 8" id="KW-0808">Transferase</keyword>
<evidence type="ECO:0000256" key="1">
    <source>
        <dbReference type="ARBA" id="ARBA00004496"/>
    </source>
</evidence>
<dbReference type="InterPro" id="IPR013785">
    <property type="entry name" value="Aldolase_TIM"/>
</dbReference>
<dbReference type="GO" id="GO:0005737">
    <property type="term" value="C:cytoplasm"/>
    <property type="evidence" value="ECO:0007669"/>
    <property type="project" value="UniProtKB-SubCell"/>
</dbReference>
<dbReference type="Gene3D" id="3.20.20.70">
    <property type="entry name" value="Aldolase class I"/>
    <property type="match status" value="1"/>
</dbReference>
<dbReference type="RefSeq" id="WP_076484919.1">
    <property type="nucleotide sequence ID" value="NZ_FTOG01000006.1"/>
</dbReference>
<comment type="similarity">
    <text evidence="4 8">Belongs to the KdsA family.</text>
</comment>
<dbReference type="NCBIfam" id="TIGR01362">
    <property type="entry name" value="KDO8P_synth"/>
    <property type="match status" value="1"/>
</dbReference>
<keyword evidence="8" id="KW-0448">Lipopolysaccharide biosynthesis</keyword>
<proteinExistence type="inferred from homology"/>
<gene>
    <name evidence="8" type="primary">kdsA</name>
    <name evidence="10" type="ORF">SAMN05421580_106127</name>
</gene>
<dbReference type="UniPathway" id="UPA00030"/>
<dbReference type="UniPathway" id="UPA00357">
    <property type="reaction ID" value="UER00474"/>
</dbReference>